<keyword evidence="4" id="KW-0804">Transcription</keyword>
<evidence type="ECO:0000313" key="7">
    <source>
        <dbReference type="EMBL" id="MBN7812793.1"/>
    </source>
</evidence>
<dbReference type="Gene3D" id="1.10.10.10">
    <property type="entry name" value="Winged helix-like DNA-binding domain superfamily/Winged helix DNA-binding domain"/>
    <property type="match status" value="1"/>
</dbReference>
<keyword evidence="2" id="KW-0805">Transcription regulation</keyword>
<dbReference type="RefSeq" id="WP_206579558.1">
    <property type="nucleotide sequence ID" value="NZ_JAFKCT010000008.1"/>
</dbReference>
<feature type="domain" description="RNA polymerase sigma-70 region 2" evidence="5">
    <location>
        <begin position="34"/>
        <end position="101"/>
    </location>
</feature>
<evidence type="ECO:0000256" key="4">
    <source>
        <dbReference type="ARBA" id="ARBA00023163"/>
    </source>
</evidence>
<dbReference type="Pfam" id="PF04542">
    <property type="entry name" value="Sigma70_r2"/>
    <property type="match status" value="1"/>
</dbReference>
<dbReference type="InterPro" id="IPR007627">
    <property type="entry name" value="RNA_pol_sigma70_r2"/>
</dbReference>
<dbReference type="NCBIfam" id="TIGR02937">
    <property type="entry name" value="sigma70-ECF"/>
    <property type="match status" value="1"/>
</dbReference>
<evidence type="ECO:0000256" key="2">
    <source>
        <dbReference type="ARBA" id="ARBA00023015"/>
    </source>
</evidence>
<dbReference type="PANTHER" id="PTHR43133:SF46">
    <property type="entry name" value="RNA POLYMERASE SIGMA-70 FACTOR ECF SUBFAMILY"/>
    <property type="match status" value="1"/>
</dbReference>
<evidence type="ECO:0000259" key="6">
    <source>
        <dbReference type="Pfam" id="PF08281"/>
    </source>
</evidence>
<keyword evidence="3" id="KW-0731">Sigma factor</keyword>
<feature type="domain" description="RNA polymerase sigma factor 70 region 4 type 2" evidence="6">
    <location>
        <begin position="136"/>
        <end position="179"/>
    </location>
</feature>
<dbReference type="InterPro" id="IPR013325">
    <property type="entry name" value="RNA_pol_sigma_r2"/>
</dbReference>
<evidence type="ECO:0000259" key="5">
    <source>
        <dbReference type="Pfam" id="PF04542"/>
    </source>
</evidence>
<dbReference type="EMBL" id="JAFKCT010000008">
    <property type="protein sequence ID" value="MBN7812793.1"/>
    <property type="molecule type" value="Genomic_DNA"/>
</dbReference>
<evidence type="ECO:0000256" key="3">
    <source>
        <dbReference type="ARBA" id="ARBA00023082"/>
    </source>
</evidence>
<dbReference type="InterPro" id="IPR013324">
    <property type="entry name" value="RNA_pol_sigma_r3/r4-like"/>
</dbReference>
<proteinExistence type="inferred from homology"/>
<dbReference type="InterPro" id="IPR013249">
    <property type="entry name" value="RNA_pol_sigma70_r4_t2"/>
</dbReference>
<sequence length="201" mass="23656">MQTQNTTTLSPCLFDEDLLWSQLRTGDKQGLEQLYLLYSQELFRYGMAIKPNRSFIKDCIQELFVDLWKYREGLKQTDNVKNYLLRSLSNKILKEVTRDKRFFMDYELSEFETVGLEESEEDKLIGRQVSESLQKRLSNALEELPLRQRQVIQLLFFEKLSYEAVSEVLGINVDSCYTLAWKAISRMKKSLLVMMALLPLL</sequence>
<evidence type="ECO:0000313" key="8">
    <source>
        <dbReference type="Proteomes" id="UP000664317"/>
    </source>
</evidence>
<name>A0ABS3C703_9BACT</name>
<dbReference type="InterPro" id="IPR039425">
    <property type="entry name" value="RNA_pol_sigma-70-like"/>
</dbReference>
<dbReference type="PANTHER" id="PTHR43133">
    <property type="entry name" value="RNA POLYMERASE ECF-TYPE SIGMA FACTO"/>
    <property type="match status" value="1"/>
</dbReference>
<comment type="caution">
    <text evidence="7">The sequence shown here is derived from an EMBL/GenBank/DDBJ whole genome shotgun (WGS) entry which is preliminary data.</text>
</comment>
<organism evidence="7 8">
    <name type="scientific">Algoriphagus oliviformis</name>
    <dbReference type="NCBI Taxonomy" id="2811231"/>
    <lineage>
        <taxon>Bacteria</taxon>
        <taxon>Pseudomonadati</taxon>
        <taxon>Bacteroidota</taxon>
        <taxon>Cytophagia</taxon>
        <taxon>Cytophagales</taxon>
        <taxon>Cyclobacteriaceae</taxon>
        <taxon>Algoriphagus</taxon>
    </lineage>
</organism>
<protein>
    <submittedName>
        <fullName evidence="7">Sigma-70 family RNA polymerase sigma factor</fullName>
    </submittedName>
</protein>
<accession>A0ABS3C703</accession>
<gene>
    <name evidence="7" type="ORF">J0A68_17695</name>
</gene>
<dbReference type="Pfam" id="PF08281">
    <property type="entry name" value="Sigma70_r4_2"/>
    <property type="match status" value="1"/>
</dbReference>
<dbReference type="Proteomes" id="UP000664317">
    <property type="component" value="Unassembled WGS sequence"/>
</dbReference>
<evidence type="ECO:0000256" key="1">
    <source>
        <dbReference type="ARBA" id="ARBA00010641"/>
    </source>
</evidence>
<dbReference type="Gene3D" id="1.10.1740.10">
    <property type="match status" value="1"/>
</dbReference>
<comment type="similarity">
    <text evidence="1">Belongs to the sigma-70 factor family. ECF subfamily.</text>
</comment>
<dbReference type="InterPro" id="IPR036388">
    <property type="entry name" value="WH-like_DNA-bd_sf"/>
</dbReference>
<dbReference type="InterPro" id="IPR014284">
    <property type="entry name" value="RNA_pol_sigma-70_dom"/>
</dbReference>
<dbReference type="SUPFAM" id="SSF88659">
    <property type="entry name" value="Sigma3 and sigma4 domains of RNA polymerase sigma factors"/>
    <property type="match status" value="1"/>
</dbReference>
<dbReference type="SUPFAM" id="SSF88946">
    <property type="entry name" value="Sigma2 domain of RNA polymerase sigma factors"/>
    <property type="match status" value="1"/>
</dbReference>
<reference evidence="7 8" key="1">
    <citation type="submission" date="2021-03" db="EMBL/GenBank/DDBJ databases">
        <title>novel species isolated from a fishpond in China.</title>
        <authorList>
            <person name="Lu H."/>
            <person name="Cai Z."/>
        </authorList>
    </citation>
    <scope>NUCLEOTIDE SEQUENCE [LARGE SCALE GENOMIC DNA]</scope>
    <source>
        <strain evidence="7 8">H41</strain>
    </source>
</reference>
<keyword evidence="8" id="KW-1185">Reference proteome</keyword>